<proteinExistence type="predicted"/>
<dbReference type="InterPro" id="IPR011600">
    <property type="entry name" value="Pept_C14_caspase"/>
</dbReference>
<dbReference type="Pfam" id="PF00656">
    <property type="entry name" value="Peptidase_C14"/>
    <property type="match status" value="1"/>
</dbReference>
<reference evidence="2" key="1">
    <citation type="journal article" date="2019" name="bioRxiv">
        <title>The Genome of the Zebra Mussel, Dreissena polymorpha: A Resource for Invasive Species Research.</title>
        <authorList>
            <person name="McCartney M.A."/>
            <person name="Auch B."/>
            <person name="Kono T."/>
            <person name="Mallez S."/>
            <person name="Zhang Y."/>
            <person name="Obille A."/>
            <person name="Becker A."/>
            <person name="Abrahante J.E."/>
            <person name="Garbe J."/>
            <person name="Badalamenti J.P."/>
            <person name="Herman A."/>
            <person name="Mangelson H."/>
            <person name="Liachko I."/>
            <person name="Sullivan S."/>
            <person name="Sone E.D."/>
            <person name="Koren S."/>
            <person name="Silverstein K.A.T."/>
            <person name="Beckman K.B."/>
            <person name="Gohl D.M."/>
        </authorList>
    </citation>
    <scope>NUCLEOTIDE SEQUENCE</scope>
    <source>
        <strain evidence="2">Duluth1</strain>
        <tissue evidence="2">Whole animal</tissue>
    </source>
</reference>
<evidence type="ECO:0000259" key="1">
    <source>
        <dbReference type="Pfam" id="PF00656"/>
    </source>
</evidence>
<dbReference type="GO" id="GO:0004197">
    <property type="term" value="F:cysteine-type endopeptidase activity"/>
    <property type="evidence" value="ECO:0007669"/>
    <property type="project" value="InterPro"/>
</dbReference>
<dbReference type="Proteomes" id="UP000828390">
    <property type="component" value="Unassembled WGS sequence"/>
</dbReference>
<name>A0A9D4DE11_DREPO</name>
<feature type="domain" description="Peptidase C14 caspase" evidence="1">
    <location>
        <begin position="63"/>
        <end position="314"/>
    </location>
</feature>
<dbReference type="AlphaFoldDB" id="A0A9D4DE11"/>
<sequence length="326" mass="37275">MSENENRDIRTISDKDFKSETYIIRKPVLVTFLAQDHPIGTTNNSKLKSMVVDKNSKLVNREVDIDMKLLDEFFREQLTIQPQVDFLVNHKHDEIHEYMKTIEAEKYDGFFFVFLSYLSLKERNKKGELPCLKVECYDKAVPIEDFMVMVKGRRDMALKPKVFIFQTDDLDLMQPNIIKKASGFGKTIELKTMTIPTDADQLMMMSTLPQRLPTLRPETNVAILTASEGGGVFGQPSDETEKVTVRKENSLLIKALVDVLKENRDVDILSCTPLINGEVEKLIDALGLADEYGKDFVENKLVLPVVYSTLTKDLHFYNVRDNPNGL</sequence>
<accession>A0A9D4DE11</accession>
<comment type="caution">
    <text evidence="2">The sequence shown here is derived from an EMBL/GenBank/DDBJ whole genome shotgun (WGS) entry which is preliminary data.</text>
</comment>
<dbReference type="GO" id="GO:0006508">
    <property type="term" value="P:proteolysis"/>
    <property type="evidence" value="ECO:0007669"/>
    <property type="project" value="InterPro"/>
</dbReference>
<dbReference type="SUPFAM" id="SSF52129">
    <property type="entry name" value="Caspase-like"/>
    <property type="match status" value="1"/>
</dbReference>
<dbReference type="InterPro" id="IPR029030">
    <property type="entry name" value="Caspase-like_dom_sf"/>
</dbReference>
<gene>
    <name evidence="2" type="ORF">DPMN_182352</name>
</gene>
<dbReference type="Gene3D" id="3.40.50.1460">
    <property type="match status" value="1"/>
</dbReference>
<reference evidence="2" key="2">
    <citation type="submission" date="2020-11" db="EMBL/GenBank/DDBJ databases">
        <authorList>
            <person name="McCartney M.A."/>
            <person name="Auch B."/>
            <person name="Kono T."/>
            <person name="Mallez S."/>
            <person name="Becker A."/>
            <person name="Gohl D.M."/>
            <person name="Silverstein K.A.T."/>
            <person name="Koren S."/>
            <person name="Bechman K.B."/>
            <person name="Herman A."/>
            <person name="Abrahante J.E."/>
            <person name="Garbe J."/>
        </authorList>
    </citation>
    <scope>NUCLEOTIDE SEQUENCE</scope>
    <source>
        <strain evidence="2">Duluth1</strain>
        <tissue evidence="2">Whole animal</tissue>
    </source>
</reference>
<dbReference type="OrthoDB" id="6145725at2759"/>
<dbReference type="EMBL" id="JAIWYP010000010">
    <property type="protein sequence ID" value="KAH3747917.1"/>
    <property type="molecule type" value="Genomic_DNA"/>
</dbReference>
<organism evidence="2 3">
    <name type="scientific">Dreissena polymorpha</name>
    <name type="common">Zebra mussel</name>
    <name type="synonym">Mytilus polymorpha</name>
    <dbReference type="NCBI Taxonomy" id="45954"/>
    <lineage>
        <taxon>Eukaryota</taxon>
        <taxon>Metazoa</taxon>
        <taxon>Spiralia</taxon>
        <taxon>Lophotrochozoa</taxon>
        <taxon>Mollusca</taxon>
        <taxon>Bivalvia</taxon>
        <taxon>Autobranchia</taxon>
        <taxon>Heteroconchia</taxon>
        <taxon>Euheterodonta</taxon>
        <taxon>Imparidentia</taxon>
        <taxon>Neoheterodontei</taxon>
        <taxon>Myida</taxon>
        <taxon>Dreissenoidea</taxon>
        <taxon>Dreissenidae</taxon>
        <taxon>Dreissena</taxon>
    </lineage>
</organism>
<evidence type="ECO:0000313" key="3">
    <source>
        <dbReference type="Proteomes" id="UP000828390"/>
    </source>
</evidence>
<keyword evidence="3" id="KW-1185">Reference proteome</keyword>
<protein>
    <recommendedName>
        <fullName evidence="1">Peptidase C14 caspase domain-containing protein</fullName>
    </recommendedName>
</protein>
<evidence type="ECO:0000313" key="2">
    <source>
        <dbReference type="EMBL" id="KAH3747917.1"/>
    </source>
</evidence>